<keyword evidence="2" id="KW-0328">Glycosyltransferase</keyword>
<keyword evidence="8" id="KW-1185">Reference proteome</keyword>
<feature type="domain" description="Glycosyltransferase subfamily 4-like N-terminal" evidence="6">
    <location>
        <begin position="13"/>
        <end position="190"/>
    </location>
</feature>
<evidence type="ECO:0000256" key="2">
    <source>
        <dbReference type="ARBA" id="ARBA00022676"/>
    </source>
</evidence>
<protein>
    <recommendedName>
        <fullName evidence="1">D-inositol 3-phosphate glycosyltransferase</fullName>
    </recommendedName>
</protein>
<dbReference type="PANTHER" id="PTHR12526">
    <property type="entry name" value="GLYCOSYLTRANSFERASE"/>
    <property type="match status" value="1"/>
</dbReference>
<comment type="caution">
    <text evidence="7">The sequence shown here is derived from an EMBL/GenBank/DDBJ whole genome shotgun (WGS) entry which is preliminary data.</text>
</comment>
<feature type="region of interest" description="Disordered" evidence="4">
    <location>
        <begin position="419"/>
        <end position="441"/>
    </location>
</feature>
<dbReference type="Gene3D" id="3.40.50.2000">
    <property type="entry name" value="Glycogen Phosphorylase B"/>
    <property type="match status" value="2"/>
</dbReference>
<dbReference type="InterPro" id="IPR028098">
    <property type="entry name" value="Glyco_trans_4-like_N"/>
</dbReference>
<evidence type="ECO:0000256" key="3">
    <source>
        <dbReference type="ARBA" id="ARBA00022679"/>
    </source>
</evidence>
<gene>
    <name evidence="7" type="ORF">GCM10009863_30060</name>
</gene>
<feature type="domain" description="Glycosyl transferase family 1" evidence="5">
    <location>
        <begin position="202"/>
        <end position="360"/>
    </location>
</feature>
<dbReference type="InterPro" id="IPR001296">
    <property type="entry name" value="Glyco_trans_1"/>
</dbReference>
<dbReference type="Proteomes" id="UP001501447">
    <property type="component" value="Unassembled WGS sequence"/>
</dbReference>
<dbReference type="SUPFAM" id="SSF53756">
    <property type="entry name" value="UDP-Glycosyltransferase/glycogen phosphorylase"/>
    <property type="match status" value="1"/>
</dbReference>
<keyword evidence="3" id="KW-0808">Transferase</keyword>
<evidence type="ECO:0000259" key="6">
    <source>
        <dbReference type="Pfam" id="PF13439"/>
    </source>
</evidence>
<accession>A0ABP6CCK7</accession>
<evidence type="ECO:0000256" key="1">
    <source>
        <dbReference type="ARBA" id="ARBA00021292"/>
    </source>
</evidence>
<organism evidence="7 8">
    <name type="scientific">Streptomyces axinellae</name>
    <dbReference type="NCBI Taxonomy" id="552788"/>
    <lineage>
        <taxon>Bacteria</taxon>
        <taxon>Bacillati</taxon>
        <taxon>Actinomycetota</taxon>
        <taxon>Actinomycetes</taxon>
        <taxon>Kitasatosporales</taxon>
        <taxon>Streptomycetaceae</taxon>
        <taxon>Streptomyces</taxon>
    </lineage>
</organism>
<dbReference type="Pfam" id="PF13439">
    <property type="entry name" value="Glyco_transf_4"/>
    <property type="match status" value="1"/>
</dbReference>
<dbReference type="CDD" id="cd03820">
    <property type="entry name" value="GT4_AmsD-like"/>
    <property type="match status" value="1"/>
</dbReference>
<evidence type="ECO:0000256" key="4">
    <source>
        <dbReference type="SAM" id="MobiDB-lite"/>
    </source>
</evidence>
<dbReference type="EMBL" id="BAAARJ010000008">
    <property type="protein sequence ID" value="GAA2614280.1"/>
    <property type="molecule type" value="Genomic_DNA"/>
</dbReference>
<dbReference type="PANTHER" id="PTHR12526:SF627">
    <property type="entry name" value="D-RHAMNOSYLTRANSFERASE WBPZ"/>
    <property type="match status" value="1"/>
</dbReference>
<evidence type="ECO:0000313" key="7">
    <source>
        <dbReference type="EMBL" id="GAA2614280.1"/>
    </source>
</evidence>
<reference evidence="8" key="1">
    <citation type="journal article" date="2019" name="Int. J. Syst. Evol. Microbiol.">
        <title>The Global Catalogue of Microorganisms (GCM) 10K type strain sequencing project: providing services to taxonomists for standard genome sequencing and annotation.</title>
        <authorList>
            <consortium name="The Broad Institute Genomics Platform"/>
            <consortium name="The Broad Institute Genome Sequencing Center for Infectious Disease"/>
            <person name="Wu L."/>
            <person name="Ma J."/>
        </authorList>
    </citation>
    <scope>NUCLEOTIDE SEQUENCE [LARGE SCALE GENOMIC DNA]</scope>
    <source>
        <strain evidence="8">JCM 16373</strain>
    </source>
</reference>
<dbReference type="RefSeq" id="WP_344566102.1">
    <property type="nucleotide sequence ID" value="NZ_BAAARJ010000008.1"/>
</dbReference>
<evidence type="ECO:0000313" key="8">
    <source>
        <dbReference type="Proteomes" id="UP001501447"/>
    </source>
</evidence>
<dbReference type="Pfam" id="PF00534">
    <property type="entry name" value="Glycos_transf_1"/>
    <property type="match status" value="1"/>
</dbReference>
<sequence length="441" mass="48287">MKIAFLLHNAYGIGGTIRTTFNLAAALAGRGHEVEIASVFRHRREPRLALDPRVRLVPLVDTRASVPDVNEPAYSEPALVFPAAERRYRQYSVLTDQRAEAYLRSSDAHVILGTRPGLNVYLARFGPRRALRLGQEHLSLSVHGKRLRTELAGHYRRLDAIITTTEADAADYRRRMPLPGVEVLSIPNSVPDPLPALVPAPADGTEKVVAAAGRLVKGKRFDLLIEAFAMVAAAHPDWSLRIYGGGAEQKPLQQLIDGLGLTAQVQLMGPRTPIEPELVRSSILALSSDTESFGMIIAEAMRCGLPAVATDCPHGPGEVIRDGVNGRLVPVRDASALSDALCELVENEPLRHRMANAAIQHAARFDPEPIAGRYEDLLTHLTATRGTRARERHRAALRTRLRRLARATGLLPALRRLRRGHPPHVTGDRVGTGPTALRRTM</sequence>
<proteinExistence type="predicted"/>
<evidence type="ECO:0000259" key="5">
    <source>
        <dbReference type="Pfam" id="PF00534"/>
    </source>
</evidence>
<name>A0ABP6CCK7_9ACTN</name>